<dbReference type="Pfam" id="PF01301">
    <property type="entry name" value="Glyco_hydro_35"/>
    <property type="match status" value="1"/>
</dbReference>
<dbReference type="InterPro" id="IPR017853">
    <property type="entry name" value="GH"/>
</dbReference>
<dbReference type="GO" id="GO:0005975">
    <property type="term" value="P:carbohydrate metabolic process"/>
    <property type="evidence" value="ECO:0007669"/>
    <property type="project" value="InterPro"/>
</dbReference>
<evidence type="ECO:0000256" key="6">
    <source>
        <dbReference type="PIRSR" id="PIRSR006336-1"/>
    </source>
</evidence>
<comment type="catalytic activity">
    <reaction evidence="7">
        <text>Hydrolysis of terminal non-reducing beta-D-galactose residues in beta-D-galactosides.</text>
        <dbReference type="EC" id="3.2.1.23"/>
    </reaction>
</comment>
<evidence type="ECO:0000256" key="5">
    <source>
        <dbReference type="ARBA" id="ARBA00023295"/>
    </source>
</evidence>
<dbReference type="Gene3D" id="3.20.20.80">
    <property type="entry name" value="Glycosidases"/>
    <property type="match status" value="1"/>
</dbReference>
<dbReference type="Pfam" id="PF21317">
    <property type="entry name" value="BetaGal_ABD_1"/>
    <property type="match status" value="1"/>
</dbReference>
<evidence type="ECO:0000256" key="1">
    <source>
        <dbReference type="ARBA" id="ARBA00009809"/>
    </source>
</evidence>
<dbReference type="InterPro" id="IPR048913">
    <property type="entry name" value="BetaGal_gal-bd"/>
</dbReference>
<evidence type="ECO:0000256" key="2">
    <source>
        <dbReference type="ARBA" id="ARBA00022729"/>
    </source>
</evidence>
<keyword evidence="13" id="KW-1185">Reference proteome</keyword>
<evidence type="ECO:0000313" key="13">
    <source>
        <dbReference type="Proteomes" id="UP001318040"/>
    </source>
</evidence>
<dbReference type="InterPro" id="IPR001944">
    <property type="entry name" value="Glycoside_Hdrlase_35"/>
</dbReference>
<dbReference type="RefSeq" id="XP_032818980.1">
    <property type="nucleotide sequence ID" value="XM_032963089.1"/>
</dbReference>
<dbReference type="GO" id="GO:0004565">
    <property type="term" value="F:beta-galactosidase activity"/>
    <property type="evidence" value="ECO:0007669"/>
    <property type="project" value="UniProtKB-EC"/>
</dbReference>
<feature type="active site" description="Proton donor" evidence="6">
    <location>
        <position position="191"/>
    </location>
</feature>
<keyword evidence="2 9" id="KW-0732">Signal</keyword>
<evidence type="ECO:0000259" key="12">
    <source>
        <dbReference type="Pfam" id="PF21467"/>
    </source>
</evidence>
<dbReference type="PRINTS" id="PR00742">
    <property type="entry name" value="GLHYDRLASE35"/>
</dbReference>
<comment type="similarity">
    <text evidence="1 8">Belongs to the glycosyl hydrolase 35 family.</text>
</comment>
<accession>A0AAJ7TJE8</accession>
<reference evidence="14" key="1">
    <citation type="submission" date="2025-08" db="UniProtKB">
        <authorList>
            <consortium name="RefSeq"/>
        </authorList>
    </citation>
    <scope>IDENTIFICATION</scope>
    <source>
        <tissue evidence="14">Sperm</tissue>
    </source>
</reference>
<dbReference type="FunFam" id="3.20.20.80:FF:000017">
    <property type="entry name" value="Beta-galactosidase"/>
    <property type="match status" value="1"/>
</dbReference>
<dbReference type="PROSITE" id="PS01182">
    <property type="entry name" value="GLYCOSYL_HYDROL_F35"/>
    <property type="match status" value="1"/>
</dbReference>
<dbReference type="InterPro" id="IPR008979">
    <property type="entry name" value="Galactose-bd-like_sf"/>
</dbReference>
<feature type="active site" description="Nucleophile" evidence="6">
    <location>
        <position position="270"/>
    </location>
</feature>
<evidence type="ECO:0000256" key="9">
    <source>
        <dbReference type="SAM" id="SignalP"/>
    </source>
</evidence>
<dbReference type="PIRSF" id="PIRSF006336">
    <property type="entry name" value="B-gal"/>
    <property type="match status" value="1"/>
</dbReference>
<feature type="chain" id="PRO_5042490705" description="Beta-galactosidase" evidence="9">
    <location>
        <begin position="32"/>
        <end position="652"/>
    </location>
</feature>
<dbReference type="SUPFAM" id="SSF49785">
    <property type="entry name" value="Galactose-binding domain-like"/>
    <property type="match status" value="1"/>
</dbReference>
<feature type="signal peptide" evidence="9">
    <location>
        <begin position="1"/>
        <end position="31"/>
    </location>
</feature>
<feature type="domain" description="Beta-galactosidase galactose-binding" evidence="12">
    <location>
        <begin position="550"/>
        <end position="610"/>
    </location>
</feature>
<gene>
    <name evidence="14" type="primary">LOC116947400</name>
</gene>
<keyword evidence="3 7" id="KW-0378">Hydrolase</keyword>
<evidence type="ECO:0000313" key="14">
    <source>
        <dbReference type="RefSeq" id="XP_032818980.1"/>
    </source>
</evidence>
<dbReference type="Pfam" id="PF21467">
    <property type="entry name" value="BetaGal_gal-bd"/>
    <property type="match status" value="1"/>
</dbReference>
<dbReference type="PANTHER" id="PTHR23421">
    <property type="entry name" value="BETA-GALACTOSIDASE RELATED"/>
    <property type="match status" value="1"/>
</dbReference>
<dbReference type="FunFam" id="2.60.120.260:FF:000021">
    <property type="entry name" value="Beta-galactosidase"/>
    <property type="match status" value="1"/>
</dbReference>
<evidence type="ECO:0000256" key="3">
    <source>
        <dbReference type="ARBA" id="ARBA00022801"/>
    </source>
</evidence>
<proteinExistence type="inferred from homology"/>
<dbReference type="AlphaFoldDB" id="A0AAJ7TJE8"/>
<sequence length="652" mass="73376">MAAAAAAQVQGRVLHRLLLLLLLCLSPKASCAQSFGIDRARDCFVKDGEPFRYIAGSLHYSRVPRVYWKDRLLKMYTTGLNAVQTYVPWNYHESKPGVFEFSGEKDLEEFIRTVNETGLLLILRPGPYICAEWDMGGLPAWLIQKRGIVLRSSDKEYLKAVDSWMSVLLPKVKPWLYQNGGPIITIQVENEYGSFGCDMEYMRHLTEVFRSKLGRDVVLFTTDEPSLHSQSCGSLQDLYSTIDFGIETNITQAFEMQRKFEPNGPLVNSEFYTGWLDYWGYAHSTRDSSLVASALDQMLSLGASVNMYMFEGGTNFGYWSGGDFNVSFLPVPTSYDYDAPLSEAGDPTEKLYIIRDVIRKYADIPAGPMPPPTPKYAYGYVHMTPYKNLTELLDILAPYGPVKSKHPLSFEEMNQHHGFMLYRTKLPKNYSNPAQLRPPPNGLNDRAYVSINGVVQGVLDRDRRRSVSIEGNVGEWLDVLVENMGRISFGKHLGERKGLLSGLILDGEVLTDWMIYSLDIDSVIAEGLLPSSFHSSVKMKRLDQAGIAAPTFYHGSFSIPPDIPSFPWDTFLKMYGWTKGQVWLNGFNLGRYWPRQGPQMTLYVPASLISASLPNNVTVLELEGVSCLGHESAGCSYLVQFLDRPILNGTFR</sequence>
<dbReference type="SUPFAM" id="SSF51445">
    <property type="entry name" value="(Trans)glycosidases"/>
    <property type="match status" value="1"/>
</dbReference>
<evidence type="ECO:0000256" key="7">
    <source>
        <dbReference type="RuleBase" id="RU000675"/>
    </source>
</evidence>
<evidence type="ECO:0000259" key="11">
    <source>
        <dbReference type="Pfam" id="PF21317"/>
    </source>
</evidence>
<dbReference type="InterPro" id="IPR031330">
    <property type="entry name" value="Gly_Hdrlase_35_cat"/>
</dbReference>
<keyword evidence="4" id="KW-0325">Glycoprotein</keyword>
<protein>
    <recommendedName>
        <fullName evidence="7">Beta-galactosidase</fullName>
        <ecNumber evidence="7">3.2.1.23</ecNumber>
    </recommendedName>
</protein>
<dbReference type="InterPro" id="IPR019801">
    <property type="entry name" value="Glyco_hydro_35_CS"/>
</dbReference>
<feature type="domain" description="Glycoside hydrolase 35 catalytic" evidence="10">
    <location>
        <begin position="44"/>
        <end position="360"/>
    </location>
</feature>
<dbReference type="InterPro" id="IPR048912">
    <property type="entry name" value="BetaGal1-like_ABD1"/>
</dbReference>
<evidence type="ECO:0000259" key="10">
    <source>
        <dbReference type="Pfam" id="PF01301"/>
    </source>
</evidence>
<keyword evidence="5 7" id="KW-0326">Glycosidase</keyword>
<dbReference type="KEGG" id="pmrn:116947400"/>
<organism evidence="13 14">
    <name type="scientific">Petromyzon marinus</name>
    <name type="common">Sea lamprey</name>
    <dbReference type="NCBI Taxonomy" id="7757"/>
    <lineage>
        <taxon>Eukaryota</taxon>
        <taxon>Metazoa</taxon>
        <taxon>Chordata</taxon>
        <taxon>Craniata</taxon>
        <taxon>Vertebrata</taxon>
        <taxon>Cyclostomata</taxon>
        <taxon>Hyperoartia</taxon>
        <taxon>Petromyzontiformes</taxon>
        <taxon>Petromyzontidae</taxon>
        <taxon>Petromyzon</taxon>
    </lineage>
</organism>
<name>A0AAJ7TJE8_PETMA</name>
<dbReference type="InterPro" id="IPR026283">
    <property type="entry name" value="B-gal_1-like"/>
</dbReference>
<dbReference type="Gene3D" id="2.60.120.260">
    <property type="entry name" value="Galactose-binding domain-like"/>
    <property type="match status" value="2"/>
</dbReference>
<feature type="domain" description="Beta-galactosidase 1-like first all-beta" evidence="11">
    <location>
        <begin position="407"/>
        <end position="519"/>
    </location>
</feature>
<evidence type="ECO:0000256" key="4">
    <source>
        <dbReference type="ARBA" id="ARBA00023180"/>
    </source>
</evidence>
<dbReference type="Proteomes" id="UP001318040">
    <property type="component" value="Chromosome 2"/>
</dbReference>
<dbReference type="EC" id="3.2.1.23" evidence="7"/>
<evidence type="ECO:0000256" key="8">
    <source>
        <dbReference type="RuleBase" id="RU003679"/>
    </source>
</evidence>